<dbReference type="Pfam" id="PF08447">
    <property type="entry name" value="PAS_3"/>
    <property type="match status" value="1"/>
</dbReference>
<dbReference type="RefSeq" id="WP_153356434.1">
    <property type="nucleotide sequence ID" value="NZ_JAYKOO010000005.1"/>
</dbReference>
<proteinExistence type="predicted"/>
<dbReference type="Proteomes" id="UP000435138">
    <property type="component" value="Unassembled WGS sequence"/>
</dbReference>
<organism evidence="2 3">
    <name type="scientific">Endobacterium cereale</name>
    <dbReference type="NCBI Taxonomy" id="2663029"/>
    <lineage>
        <taxon>Bacteria</taxon>
        <taxon>Pseudomonadati</taxon>
        <taxon>Pseudomonadota</taxon>
        <taxon>Alphaproteobacteria</taxon>
        <taxon>Hyphomicrobiales</taxon>
        <taxon>Rhizobiaceae</taxon>
        <taxon>Endobacterium</taxon>
    </lineage>
</organism>
<comment type="caution">
    <text evidence="2">The sequence shown here is derived from an EMBL/GenBank/DDBJ whole genome shotgun (WGS) entry which is preliminary data.</text>
</comment>
<dbReference type="SUPFAM" id="SSF55785">
    <property type="entry name" value="PYP-like sensor domain (PAS domain)"/>
    <property type="match status" value="1"/>
</dbReference>
<sequence length="154" mass="17344">MGDTYSFNNKPHYGYFTWDIAKDEIWGDATFAENLGLDAETANNGFSVLHYMELVHPDDREQVATATRTAVLTGNPYMVINRICRGDDIVTIRNRGTCFRYRDGLPSMATGMLEILQVERLRPPAANEQPSIDTRRASAGGGNRVWVEFLEPQN</sequence>
<name>A0A6A8AAS3_9HYPH</name>
<accession>A0A6A8AAS3</accession>
<dbReference type="InterPro" id="IPR035965">
    <property type="entry name" value="PAS-like_dom_sf"/>
</dbReference>
<reference evidence="2 3" key="1">
    <citation type="submission" date="2019-11" db="EMBL/GenBank/DDBJ databases">
        <title>Genome analysis of Rhizobacterium cereale a novel genus and species isolated from maize roots in North Spain.</title>
        <authorList>
            <person name="Menendez E."/>
            <person name="Flores-Felix J.D."/>
            <person name="Ramirez-Bahena M.-H."/>
            <person name="Igual J.M."/>
            <person name="Garcia-Fraile P."/>
            <person name="Peix A."/>
            <person name="Velazquez E."/>
        </authorList>
    </citation>
    <scope>NUCLEOTIDE SEQUENCE [LARGE SCALE GENOMIC DNA]</scope>
    <source>
        <strain evidence="2 3">RZME27</strain>
    </source>
</reference>
<feature type="domain" description="PAS fold-3" evidence="1">
    <location>
        <begin position="28"/>
        <end position="107"/>
    </location>
</feature>
<protein>
    <submittedName>
        <fullName evidence="2">PAS domain-containing protein</fullName>
    </submittedName>
</protein>
<dbReference type="AlphaFoldDB" id="A0A6A8AAS3"/>
<keyword evidence="3" id="KW-1185">Reference proteome</keyword>
<dbReference type="EMBL" id="WIXI01000047">
    <property type="protein sequence ID" value="MQY48302.1"/>
    <property type="molecule type" value="Genomic_DNA"/>
</dbReference>
<dbReference type="Gene3D" id="3.30.450.20">
    <property type="entry name" value="PAS domain"/>
    <property type="match status" value="1"/>
</dbReference>
<gene>
    <name evidence="2" type="ORF">GAO09_19910</name>
</gene>
<evidence type="ECO:0000313" key="3">
    <source>
        <dbReference type="Proteomes" id="UP000435138"/>
    </source>
</evidence>
<evidence type="ECO:0000259" key="1">
    <source>
        <dbReference type="Pfam" id="PF08447"/>
    </source>
</evidence>
<dbReference type="InterPro" id="IPR013655">
    <property type="entry name" value="PAS_fold_3"/>
</dbReference>
<evidence type="ECO:0000313" key="2">
    <source>
        <dbReference type="EMBL" id="MQY48302.1"/>
    </source>
</evidence>